<dbReference type="EMBL" id="QICA01000001">
    <property type="protein sequence ID" value="RNL40010.1"/>
    <property type="molecule type" value="Genomic_DNA"/>
</dbReference>
<dbReference type="Gene3D" id="1.10.10.10">
    <property type="entry name" value="Winged helix-like DNA-binding domain superfamily/Winged helix DNA-binding domain"/>
    <property type="match status" value="1"/>
</dbReference>
<name>A0A3N0AZI4_9ACTN</name>
<dbReference type="GO" id="GO:0003700">
    <property type="term" value="F:DNA-binding transcription factor activity"/>
    <property type="evidence" value="ECO:0007669"/>
    <property type="project" value="InterPro"/>
</dbReference>
<gene>
    <name evidence="6" type="ORF">DMP10_00110</name>
</gene>
<keyword evidence="2" id="KW-0805">Transcription regulation</keyword>
<dbReference type="InterPro" id="IPR005119">
    <property type="entry name" value="LysR_subst-bd"/>
</dbReference>
<evidence type="ECO:0000256" key="4">
    <source>
        <dbReference type="ARBA" id="ARBA00023163"/>
    </source>
</evidence>
<accession>A0A3N0AZI4</accession>
<dbReference type="Pfam" id="PF00126">
    <property type="entry name" value="HTH_1"/>
    <property type="match status" value="1"/>
</dbReference>
<dbReference type="CDD" id="cd05466">
    <property type="entry name" value="PBP2_LTTR_substrate"/>
    <property type="match status" value="1"/>
</dbReference>
<evidence type="ECO:0000256" key="1">
    <source>
        <dbReference type="ARBA" id="ARBA00009437"/>
    </source>
</evidence>
<keyword evidence="4" id="KW-0804">Transcription</keyword>
<organism evidence="6 7">
    <name type="scientific">Adlercreutzia equolifaciens subsp. celatus DSM 18785</name>
    <dbReference type="NCBI Taxonomy" id="1121021"/>
    <lineage>
        <taxon>Bacteria</taxon>
        <taxon>Bacillati</taxon>
        <taxon>Actinomycetota</taxon>
        <taxon>Coriobacteriia</taxon>
        <taxon>Eggerthellales</taxon>
        <taxon>Eggerthellaceae</taxon>
        <taxon>Adlercreutzia</taxon>
    </lineage>
</organism>
<dbReference type="SUPFAM" id="SSF46785">
    <property type="entry name" value="Winged helix' DNA-binding domain"/>
    <property type="match status" value="1"/>
</dbReference>
<sequence>MDSRNLVARGGAMDIQQIKYFSRVYEMRSFTQAADSLFISRQALRKSVARLAQEMGEPLFENRGNVLFPTAAADLLFSASRPVLSAFAQMEAELNLGKLKSQGIVRFGQSVEASDVMTSGEMRQVIDFSSTSELVTKGMRFTEANCVELRQQILEGDLDYASLIATVVNESLFDYDTAIGGRIHIAVRTDDSLAEKSFIRLEDLEGRPFTSQGAGFDVHDRLVEATEERGVKLNIVCTRSGLHNRLEMVQTGVTLTYAYRDLRFPRVAPDVVCIPLEEAPMKWFYCTIAKKGLGDPYLLRFFSGKEDFVLWKD</sequence>
<evidence type="ECO:0000313" key="7">
    <source>
        <dbReference type="Proteomes" id="UP000278327"/>
    </source>
</evidence>
<comment type="similarity">
    <text evidence="1">Belongs to the LysR transcriptional regulatory family.</text>
</comment>
<dbReference type="Proteomes" id="UP000278327">
    <property type="component" value="Unassembled WGS sequence"/>
</dbReference>
<dbReference type="PANTHER" id="PTHR30346">
    <property type="entry name" value="TRANSCRIPTIONAL DUAL REGULATOR HCAR-RELATED"/>
    <property type="match status" value="1"/>
</dbReference>
<keyword evidence="3" id="KW-0238">DNA-binding</keyword>
<comment type="caution">
    <text evidence="6">The sequence shown here is derived from an EMBL/GenBank/DDBJ whole genome shotgun (WGS) entry which is preliminary data.</text>
</comment>
<evidence type="ECO:0000259" key="5">
    <source>
        <dbReference type="PROSITE" id="PS50931"/>
    </source>
</evidence>
<dbReference type="Gene3D" id="3.40.190.290">
    <property type="match status" value="1"/>
</dbReference>
<evidence type="ECO:0000256" key="2">
    <source>
        <dbReference type="ARBA" id="ARBA00023015"/>
    </source>
</evidence>
<dbReference type="SUPFAM" id="SSF53850">
    <property type="entry name" value="Periplasmic binding protein-like II"/>
    <property type="match status" value="1"/>
</dbReference>
<evidence type="ECO:0000256" key="3">
    <source>
        <dbReference type="ARBA" id="ARBA00023125"/>
    </source>
</evidence>
<feature type="domain" description="HTH lysR-type" evidence="5">
    <location>
        <begin position="13"/>
        <end position="70"/>
    </location>
</feature>
<dbReference type="GO" id="GO:0003677">
    <property type="term" value="F:DNA binding"/>
    <property type="evidence" value="ECO:0007669"/>
    <property type="project" value="UniProtKB-KW"/>
</dbReference>
<dbReference type="InterPro" id="IPR036388">
    <property type="entry name" value="WH-like_DNA-bd_sf"/>
</dbReference>
<dbReference type="Pfam" id="PF03466">
    <property type="entry name" value="LysR_substrate"/>
    <property type="match status" value="1"/>
</dbReference>
<dbReference type="InterPro" id="IPR000847">
    <property type="entry name" value="LysR_HTH_N"/>
</dbReference>
<keyword evidence="7" id="KW-1185">Reference proteome</keyword>
<dbReference type="GO" id="GO:0032993">
    <property type="term" value="C:protein-DNA complex"/>
    <property type="evidence" value="ECO:0007669"/>
    <property type="project" value="TreeGrafter"/>
</dbReference>
<dbReference type="PROSITE" id="PS50931">
    <property type="entry name" value="HTH_LYSR"/>
    <property type="match status" value="1"/>
</dbReference>
<evidence type="ECO:0000313" key="6">
    <source>
        <dbReference type="EMBL" id="RNL40010.1"/>
    </source>
</evidence>
<dbReference type="AlphaFoldDB" id="A0A3N0AZI4"/>
<dbReference type="InterPro" id="IPR036390">
    <property type="entry name" value="WH_DNA-bd_sf"/>
</dbReference>
<proteinExistence type="inferred from homology"/>
<protein>
    <recommendedName>
        <fullName evidence="5">HTH lysR-type domain-containing protein</fullName>
    </recommendedName>
</protein>
<reference evidence="6 7" key="1">
    <citation type="journal article" date="2019" name="Microbiol. Resour. Announc.">
        <title>Draft Genome Sequences of Type Strains of Gordonibacter faecihominis, Paraeggerthella hongkongensis, Parvibacter caecicola,Slackia equolifaciens, Slackia faecicanis, and Slackia isoflavoniconvertens.</title>
        <authorList>
            <person name="Danylec N."/>
            <person name="Stoll D.A."/>
            <person name="Dotsch A."/>
            <person name="Huch M."/>
        </authorList>
    </citation>
    <scope>NUCLEOTIDE SEQUENCE [LARGE SCALE GENOMIC DNA]</scope>
    <source>
        <strain evidence="6 7">DSM 18785</strain>
    </source>
</reference>
<dbReference type="PANTHER" id="PTHR30346:SF28">
    <property type="entry name" value="HTH-TYPE TRANSCRIPTIONAL REGULATOR CYNR"/>
    <property type="match status" value="1"/>
</dbReference>